<dbReference type="PRINTS" id="PR00065">
    <property type="entry name" value="TEADOMAIN"/>
</dbReference>
<comment type="caution">
    <text evidence="8">The sequence shown here is derived from an EMBL/GenBank/DDBJ whole genome shotgun (WGS) entry which is preliminary data.</text>
</comment>
<evidence type="ECO:0000256" key="1">
    <source>
        <dbReference type="ARBA" id="ARBA00004123"/>
    </source>
</evidence>
<feature type="compositionally biased region" description="Low complexity" evidence="6">
    <location>
        <begin position="155"/>
        <end position="167"/>
    </location>
</feature>
<proteinExistence type="inferred from homology"/>
<dbReference type="AlphaFoldDB" id="A0A9W8HJS7"/>
<evidence type="ECO:0000256" key="5">
    <source>
        <dbReference type="ARBA" id="ARBA00023242"/>
    </source>
</evidence>
<name>A0A9W8HJS7_9FUNG</name>
<dbReference type="OrthoDB" id="10006572at2759"/>
<comment type="similarity">
    <text evidence="2">Belongs to the TEC1 family.</text>
</comment>
<dbReference type="GO" id="GO:0000981">
    <property type="term" value="F:DNA-binding transcription factor activity, RNA polymerase II-specific"/>
    <property type="evidence" value="ECO:0007669"/>
    <property type="project" value="TreeGrafter"/>
</dbReference>
<evidence type="ECO:0000256" key="3">
    <source>
        <dbReference type="ARBA" id="ARBA00023015"/>
    </source>
</evidence>
<dbReference type="PANTHER" id="PTHR11834:SF0">
    <property type="entry name" value="PROTEIN SCALLOPED"/>
    <property type="match status" value="1"/>
</dbReference>
<dbReference type="SMART" id="SM00426">
    <property type="entry name" value="TEA"/>
    <property type="match status" value="1"/>
</dbReference>
<evidence type="ECO:0000313" key="8">
    <source>
        <dbReference type="EMBL" id="KAJ2783407.1"/>
    </source>
</evidence>
<dbReference type="GO" id="GO:0005667">
    <property type="term" value="C:transcription regulator complex"/>
    <property type="evidence" value="ECO:0007669"/>
    <property type="project" value="TreeGrafter"/>
</dbReference>
<evidence type="ECO:0000259" key="7">
    <source>
        <dbReference type="SMART" id="SM00426"/>
    </source>
</evidence>
<evidence type="ECO:0000256" key="4">
    <source>
        <dbReference type="ARBA" id="ARBA00023163"/>
    </source>
</evidence>
<feature type="region of interest" description="Disordered" evidence="6">
    <location>
        <begin position="153"/>
        <end position="181"/>
    </location>
</feature>
<comment type="subcellular location">
    <subcellularLocation>
        <location evidence="1">Nucleus</location>
    </subcellularLocation>
</comment>
<dbReference type="InterPro" id="IPR050937">
    <property type="entry name" value="TEC1_TEAD_TF"/>
</dbReference>
<dbReference type="EMBL" id="JANBUL010000048">
    <property type="protein sequence ID" value="KAJ2783407.1"/>
    <property type="molecule type" value="Genomic_DNA"/>
</dbReference>
<keyword evidence="9" id="KW-1185">Reference proteome</keyword>
<dbReference type="GO" id="GO:0005634">
    <property type="term" value="C:nucleus"/>
    <property type="evidence" value="ECO:0007669"/>
    <property type="project" value="UniProtKB-SubCell"/>
</dbReference>
<gene>
    <name evidence="8" type="ORF">H4R18_001722</name>
</gene>
<dbReference type="Proteomes" id="UP001140217">
    <property type="component" value="Unassembled WGS sequence"/>
</dbReference>
<evidence type="ECO:0000256" key="6">
    <source>
        <dbReference type="SAM" id="MobiDB-lite"/>
    </source>
</evidence>
<organism evidence="8 9">
    <name type="scientific">Coemansia javaensis</name>
    <dbReference type="NCBI Taxonomy" id="2761396"/>
    <lineage>
        <taxon>Eukaryota</taxon>
        <taxon>Fungi</taxon>
        <taxon>Fungi incertae sedis</taxon>
        <taxon>Zoopagomycota</taxon>
        <taxon>Kickxellomycotina</taxon>
        <taxon>Kickxellomycetes</taxon>
        <taxon>Kickxellales</taxon>
        <taxon>Kickxellaceae</taxon>
        <taxon>Coemansia</taxon>
    </lineage>
</organism>
<accession>A0A9W8HJS7</accession>
<evidence type="ECO:0000256" key="2">
    <source>
        <dbReference type="ARBA" id="ARBA00008421"/>
    </source>
</evidence>
<feature type="domain" description="TEA" evidence="7">
    <location>
        <begin position="23"/>
        <end position="82"/>
    </location>
</feature>
<keyword evidence="3" id="KW-0805">Transcription regulation</keyword>
<protein>
    <recommendedName>
        <fullName evidence="7">TEA domain-containing protein</fullName>
    </recommendedName>
</protein>
<dbReference type="GO" id="GO:0000978">
    <property type="term" value="F:RNA polymerase II cis-regulatory region sequence-specific DNA binding"/>
    <property type="evidence" value="ECO:0007669"/>
    <property type="project" value="TreeGrafter"/>
</dbReference>
<keyword evidence="4" id="KW-0804">Transcription</keyword>
<dbReference type="Gene3D" id="6.10.20.40">
    <property type="entry name" value="TEA/ATTS domain"/>
    <property type="match status" value="1"/>
</dbReference>
<dbReference type="Pfam" id="PF01285">
    <property type="entry name" value="TEA"/>
    <property type="match status" value="1"/>
</dbReference>
<keyword evidence="5" id="KW-0539">Nucleus</keyword>
<reference evidence="8" key="1">
    <citation type="submission" date="2022-07" db="EMBL/GenBank/DDBJ databases">
        <title>Phylogenomic reconstructions and comparative analyses of Kickxellomycotina fungi.</title>
        <authorList>
            <person name="Reynolds N.K."/>
            <person name="Stajich J.E."/>
            <person name="Barry K."/>
            <person name="Grigoriev I.V."/>
            <person name="Crous P."/>
            <person name="Smith M.E."/>
        </authorList>
    </citation>
    <scope>NUCLEOTIDE SEQUENCE</scope>
    <source>
        <strain evidence="8">NBRC 105414</strain>
    </source>
</reference>
<dbReference type="PANTHER" id="PTHR11834">
    <property type="entry name" value="TRANSCRIPTIONAL ENHANCER FACTOR TEF RELATED"/>
    <property type="match status" value="1"/>
</dbReference>
<sequence length="532" mass="53021">MDIDTVRAILCDLDTISYHQASEQKATTDDVWPAQLEDLTEERASGNVTELVGRNDIISRYIFIKTGQFRTRKQVSSHIQVWAHCKKPPSSRDMAVADFERLQAMFRQYYSRPVPEFGQCRKRGRRVVSTSSAGRRLSRGALGIGIGIGVGAGRGASSPASAAASVPGERKREVLWGDDDSPAKRCRRVASEMPFLDLASLGDASSSSGGSSSSDAADVTPLLDPYGPYPRWSLGHGGLLLDMYAGAGSQAAASQPLLAQHTPLLARHTPLATQHTPLLAHPAMFAPAFDAPGDAATFSLGISTPVDPSVAAFAATIAAMSGFDGGASPAGDGSGAALLPHAAAKGASAAAAAAAAAAADCGGLALGLAADAISAFASAVGTIGGGAGRLSPRLSHGLAGGPACATPTSAIGADTCCSDGGGLLGGSEGLLGRISSGYAAIDPWAAAAAATTAAAAESEAADAAAGDAAAPGLRAAGSDVMLNAGGGGTACAAKRAGCGAGGRDRSDAAAGDGADAVVDWSVIFAQYMQSIG</sequence>
<evidence type="ECO:0000313" key="9">
    <source>
        <dbReference type="Proteomes" id="UP001140217"/>
    </source>
</evidence>
<dbReference type="InterPro" id="IPR000818">
    <property type="entry name" value="TEA/ATTS_dom"/>
</dbReference>
<dbReference type="InterPro" id="IPR038096">
    <property type="entry name" value="TEA/ATTS_sf"/>
</dbReference>